<name>A0ABW1S7G5_9PROT</name>
<dbReference type="Pfam" id="PF01757">
    <property type="entry name" value="Acyl_transf_3"/>
    <property type="match status" value="1"/>
</dbReference>
<dbReference type="PANTHER" id="PTHR23028:SF53">
    <property type="entry name" value="ACYL_TRANSF_3 DOMAIN-CONTAINING PROTEIN"/>
    <property type="match status" value="1"/>
</dbReference>
<dbReference type="Proteomes" id="UP001596303">
    <property type="component" value="Unassembled WGS sequence"/>
</dbReference>
<protein>
    <submittedName>
        <fullName evidence="4">Acyltransferase family protein</fullName>
        <ecNumber evidence="4">2.3.-.-</ecNumber>
    </submittedName>
</protein>
<evidence type="ECO:0000313" key="5">
    <source>
        <dbReference type="Proteomes" id="UP001596303"/>
    </source>
</evidence>
<keyword evidence="5" id="KW-1185">Reference proteome</keyword>
<feature type="transmembrane region" description="Helical" evidence="2">
    <location>
        <begin position="170"/>
        <end position="194"/>
    </location>
</feature>
<keyword evidence="4" id="KW-0808">Transferase</keyword>
<feature type="transmembrane region" description="Helical" evidence="2">
    <location>
        <begin position="236"/>
        <end position="269"/>
    </location>
</feature>
<evidence type="ECO:0000313" key="4">
    <source>
        <dbReference type="EMBL" id="MFC6197573.1"/>
    </source>
</evidence>
<keyword evidence="2" id="KW-0472">Membrane</keyword>
<feature type="region of interest" description="Disordered" evidence="1">
    <location>
        <begin position="354"/>
        <end position="373"/>
    </location>
</feature>
<dbReference type="InterPro" id="IPR002656">
    <property type="entry name" value="Acyl_transf_3_dom"/>
</dbReference>
<feature type="transmembrane region" description="Helical" evidence="2">
    <location>
        <begin position="206"/>
        <end position="224"/>
    </location>
</feature>
<proteinExistence type="predicted"/>
<evidence type="ECO:0000256" key="2">
    <source>
        <dbReference type="SAM" id="Phobius"/>
    </source>
</evidence>
<evidence type="ECO:0000256" key="1">
    <source>
        <dbReference type="SAM" id="MobiDB-lite"/>
    </source>
</evidence>
<accession>A0ABW1S7G5</accession>
<feature type="compositionally biased region" description="Polar residues" evidence="1">
    <location>
        <begin position="364"/>
        <end position="373"/>
    </location>
</feature>
<dbReference type="PANTHER" id="PTHR23028">
    <property type="entry name" value="ACETYLTRANSFERASE"/>
    <property type="match status" value="1"/>
</dbReference>
<keyword evidence="2" id="KW-1133">Transmembrane helix</keyword>
<feature type="transmembrane region" description="Helical" evidence="2">
    <location>
        <begin position="145"/>
        <end position="164"/>
    </location>
</feature>
<feature type="transmembrane region" description="Helical" evidence="2">
    <location>
        <begin position="89"/>
        <end position="109"/>
    </location>
</feature>
<comment type="caution">
    <text evidence="4">The sequence shown here is derived from an EMBL/GenBank/DDBJ whole genome shotgun (WGS) entry which is preliminary data.</text>
</comment>
<keyword evidence="2" id="KW-0812">Transmembrane</keyword>
<keyword evidence="4" id="KW-0012">Acyltransferase</keyword>
<reference evidence="5" key="1">
    <citation type="journal article" date="2019" name="Int. J. Syst. Evol. Microbiol.">
        <title>The Global Catalogue of Microorganisms (GCM) 10K type strain sequencing project: providing services to taxonomists for standard genome sequencing and annotation.</title>
        <authorList>
            <consortium name="The Broad Institute Genomics Platform"/>
            <consortium name="The Broad Institute Genome Sequencing Center for Infectious Disease"/>
            <person name="Wu L."/>
            <person name="Ma J."/>
        </authorList>
    </citation>
    <scope>NUCLEOTIDE SEQUENCE [LARGE SCALE GENOMIC DNA]</scope>
    <source>
        <strain evidence="5">CGMCC-1.15741</strain>
    </source>
</reference>
<dbReference type="InterPro" id="IPR050879">
    <property type="entry name" value="Acyltransferase_3"/>
</dbReference>
<feature type="transmembrane region" description="Helical" evidence="2">
    <location>
        <begin position="313"/>
        <end position="339"/>
    </location>
</feature>
<feature type="transmembrane region" description="Helical" evidence="2">
    <location>
        <begin position="50"/>
        <end position="68"/>
    </location>
</feature>
<gene>
    <name evidence="4" type="ORF">ACFQDM_05760</name>
</gene>
<feature type="transmembrane region" description="Helical" evidence="2">
    <location>
        <begin position="12"/>
        <end position="30"/>
    </location>
</feature>
<dbReference type="GO" id="GO:0016746">
    <property type="term" value="F:acyltransferase activity"/>
    <property type="evidence" value="ECO:0007669"/>
    <property type="project" value="UniProtKB-KW"/>
</dbReference>
<dbReference type="EMBL" id="JBHSSW010000005">
    <property type="protein sequence ID" value="MFC6197573.1"/>
    <property type="molecule type" value="Genomic_DNA"/>
</dbReference>
<feature type="transmembrane region" description="Helical" evidence="2">
    <location>
        <begin position="289"/>
        <end position="307"/>
    </location>
</feature>
<evidence type="ECO:0000259" key="3">
    <source>
        <dbReference type="Pfam" id="PF01757"/>
    </source>
</evidence>
<dbReference type="EC" id="2.3.-.-" evidence="4"/>
<organism evidence="4 5">
    <name type="scientific">Ponticaulis profundi</name>
    <dbReference type="NCBI Taxonomy" id="2665222"/>
    <lineage>
        <taxon>Bacteria</taxon>
        <taxon>Pseudomonadati</taxon>
        <taxon>Pseudomonadota</taxon>
        <taxon>Alphaproteobacteria</taxon>
        <taxon>Hyphomonadales</taxon>
        <taxon>Hyphomonadaceae</taxon>
        <taxon>Ponticaulis</taxon>
    </lineage>
</organism>
<dbReference type="RefSeq" id="WP_377376677.1">
    <property type="nucleotide sequence ID" value="NZ_JBHSSW010000005.1"/>
</dbReference>
<feature type="domain" description="Acyltransferase 3" evidence="3">
    <location>
        <begin position="12"/>
        <end position="338"/>
    </location>
</feature>
<sequence>MTITQTTRQRFESLTGLRFLLAIWIAYFHVGHMYDHDGFGTIPYLELGVARVDVFFVLSGFVLAHVYWARRTRPFAFGDFMMARLARIYPLHVFALGVIIAYLLLGMSIGKADHITNYSITGLLGNLALLQSFGLPDVVYWNFPAWAISAEFAGYLAFPLYILIADKMRGHAFLFLALCLLNVFLIDNVHRLFLDRPLSQSTMDWGALRGAVVMLVGVGARAAFDQFSVSSFRAGIYAIAGAACALIAAISHLGTAFVALGGAIMIMSLARIDAHAKPTFLSTKTLCKLGGWSYAIFILHVPIFIILKNGLDVLGIPFVVNGWTSLAFTLVVVAISYPAHHLIEEPSRKLIRDSWNGRKKRSEQASAVQTPAE</sequence>